<dbReference type="AlphaFoldDB" id="A0A975BB21"/>
<proteinExistence type="predicted"/>
<keyword evidence="2" id="KW-1185">Reference proteome</keyword>
<organism evidence="1 2">
    <name type="scientific">Desulfonema limicola</name>
    <dbReference type="NCBI Taxonomy" id="45656"/>
    <lineage>
        <taxon>Bacteria</taxon>
        <taxon>Pseudomonadati</taxon>
        <taxon>Thermodesulfobacteriota</taxon>
        <taxon>Desulfobacteria</taxon>
        <taxon>Desulfobacterales</taxon>
        <taxon>Desulfococcaceae</taxon>
        <taxon>Desulfonema</taxon>
    </lineage>
</organism>
<evidence type="ECO:0000313" key="1">
    <source>
        <dbReference type="EMBL" id="QTA82053.1"/>
    </source>
</evidence>
<dbReference type="CDD" id="cd16382">
    <property type="entry name" value="XisI-like"/>
    <property type="match status" value="1"/>
</dbReference>
<name>A0A975BB21_9BACT</name>
<sequence length="111" mass="12771">MGGIDKYRKIIQEILTGHTEIPYACGDIQTETVFDRESDRYLLIIHGRENERRVHGCLIHIDIINGKFWIHRDGTESGIANELLSYGVPKDHIVLGFRSPEIRKHTEFAAE</sequence>
<dbReference type="InterPro" id="IPR014968">
    <property type="entry name" value="XisI"/>
</dbReference>
<dbReference type="SUPFAM" id="SSF143847">
    <property type="entry name" value="XisI-like"/>
    <property type="match status" value="1"/>
</dbReference>
<dbReference type="RefSeq" id="WP_207688019.1">
    <property type="nucleotide sequence ID" value="NZ_CP061799.1"/>
</dbReference>
<dbReference type="InterPro" id="IPR035943">
    <property type="entry name" value="XisI-like_sf"/>
</dbReference>
<reference evidence="1" key="1">
    <citation type="journal article" date="2021" name="Microb. Physiol.">
        <title>Proteogenomic Insights into the Physiology of Marine, Sulfate-Reducing, Filamentous Desulfonema limicola and Desulfonema magnum.</title>
        <authorList>
            <person name="Schnaars V."/>
            <person name="Wohlbrand L."/>
            <person name="Scheve S."/>
            <person name="Hinrichs C."/>
            <person name="Reinhardt R."/>
            <person name="Rabus R."/>
        </authorList>
    </citation>
    <scope>NUCLEOTIDE SEQUENCE</scope>
    <source>
        <strain evidence="1">5ac10</strain>
    </source>
</reference>
<dbReference type="Pfam" id="PF08869">
    <property type="entry name" value="XisI"/>
    <property type="match status" value="1"/>
</dbReference>
<dbReference type="KEGG" id="dli:dnl_44170"/>
<gene>
    <name evidence="1" type="ORF">dnl_44170</name>
</gene>
<dbReference type="Gene3D" id="3.30.310.110">
    <property type="entry name" value="XisI-like"/>
    <property type="match status" value="1"/>
</dbReference>
<dbReference type="EMBL" id="CP061799">
    <property type="protein sequence ID" value="QTA82053.1"/>
    <property type="molecule type" value="Genomic_DNA"/>
</dbReference>
<accession>A0A975BB21</accession>
<protein>
    <submittedName>
        <fullName evidence="1">XisI protein domain-containing protein</fullName>
    </submittedName>
</protein>
<evidence type="ECO:0000313" key="2">
    <source>
        <dbReference type="Proteomes" id="UP000663720"/>
    </source>
</evidence>
<dbReference type="Proteomes" id="UP000663720">
    <property type="component" value="Chromosome"/>
</dbReference>